<dbReference type="AlphaFoldDB" id="A0A5J5C7H2"/>
<dbReference type="EMBL" id="VOFY01002652">
    <property type="protein sequence ID" value="KAA8577528.1"/>
    <property type="molecule type" value="Genomic_DNA"/>
</dbReference>
<feature type="region of interest" description="Disordered" evidence="1">
    <location>
        <begin position="1"/>
        <end position="57"/>
    </location>
</feature>
<evidence type="ECO:0000313" key="2">
    <source>
        <dbReference type="EMBL" id="KAA8577528.1"/>
    </source>
</evidence>
<keyword evidence="3" id="KW-1185">Reference proteome</keyword>
<evidence type="ECO:0008006" key="4">
    <source>
        <dbReference type="Google" id="ProtNLM"/>
    </source>
</evidence>
<sequence length="96" mass="10469">SQPQGAKGKSHITSPNQARGQQSKHRGVSKGKGLQQNTGRLWRSGLPGQRARGSTMGNVVQRVNVVLGERGDRLTRAEDKTVELMHKTQQFADSAH</sequence>
<gene>
    <name evidence="2" type="ORF">FQN60_009183</name>
</gene>
<accession>A0A5J5C7H2</accession>
<evidence type="ECO:0000256" key="1">
    <source>
        <dbReference type="SAM" id="MobiDB-lite"/>
    </source>
</evidence>
<dbReference type="Gene3D" id="1.20.5.110">
    <property type="match status" value="1"/>
</dbReference>
<organism evidence="2 3">
    <name type="scientific">Etheostoma spectabile</name>
    <name type="common">orangethroat darter</name>
    <dbReference type="NCBI Taxonomy" id="54343"/>
    <lineage>
        <taxon>Eukaryota</taxon>
        <taxon>Metazoa</taxon>
        <taxon>Chordata</taxon>
        <taxon>Craniata</taxon>
        <taxon>Vertebrata</taxon>
        <taxon>Euteleostomi</taxon>
        <taxon>Actinopterygii</taxon>
        <taxon>Neopterygii</taxon>
        <taxon>Teleostei</taxon>
        <taxon>Neoteleostei</taxon>
        <taxon>Acanthomorphata</taxon>
        <taxon>Eupercaria</taxon>
        <taxon>Perciformes</taxon>
        <taxon>Percoidei</taxon>
        <taxon>Percidae</taxon>
        <taxon>Etheostomatinae</taxon>
        <taxon>Etheostoma</taxon>
    </lineage>
</organism>
<proteinExistence type="predicted"/>
<feature type="non-terminal residue" evidence="2">
    <location>
        <position position="1"/>
    </location>
</feature>
<evidence type="ECO:0000313" key="3">
    <source>
        <dbReference type="Proteomes" id="UP000327493"/>
    </source>
</evidence>
<reference evidence="2 3" key="1">
    <citation type="submission" date="2019-08" db="EMBL/GenBank/DDBJ databases">
        <title>A chromosome-level genome assembly, high-density linkage maps, and genome scans reveal the genomic architecture of hybrid incompatibilities underlying speciation via character displacement in darters (Percidae: Etheostominae).</title>
        <authorList>
            <person name="Moran R.L."/>
            <person name="Catchen J.M."/>
            <person name="Fuller R.C."/>
        </authorList>
    </citation>
    <scope>NUCLEOTIDE SEQUENCE [LARGE SCALE GENOMIC DNA]</scope>
    <source>
        <strain evidence="2">EspeVRDwgs_2016</strain>
        <tissue evidence="2">Muscle</tissue>
    </source>
</reference>
<dbReference type="Proteomes" id="UP000327493">
    <property type="component" value="Unassembled WGS sequence"/>
</dbReference>
<feature type="compositionally biased region" description="Polar residues" evidence="1">
    <location>
        <begin position="11"/>
        <end position="21"/>
    </location>
</feature>
<protein>
    <recommendedName>
        <fullName evidence="4">V-SNARE coiled-coil homology domain-containing protein</fullName>
    </recommendedName>
</protein>
<comment type="caution">
    <text evidence="2">The sequence shown here is derived from an EMBL/GenBank/DDBJ whole genome shotgun (WGS) entry which is preliminary data.</text>
</comment>
<name>A0A5J5C7H2_9PERO</name>
<feature type="non-terminal residue" evidence="2">
    <location>
        <position position="96"/>
    </location>
</feature>